<name>A0A8H3GSW2_9AGAM</name>
<accession>A0A8H3GSW2</accession>
<keyword evidence="1" id="KW-0472">Membrane</keyword>
<dbReference type="EMBL" id="CAJMWX010001061">
    <property type="protein sequence ID" value="CAE6464376.1"/>
    <property type="molecule type" value="Genomic_DNA"/>
</dbReference>
<gene>
    <name evidence="2" type="ORF">RDB_LOCUS95993</name>
</gene>
<sequence>MTSFPSTPFPITSYLSSPLWQLSPTASNSSAGWTPSCTESNCLPTASWSTSAVGSTATYMFWAWGHRIYGTVEGNMKLQIIRNGKEESVSPSGDVIYFFPGLPLDQYTHQNLTIKVLEASSGARLIINKAEINGSSFGDDILPKEEWKLASDNGAFQYTGFVQQAAPAGLDSPTTYVSTTAGDKMIMPQFNGSALTIYGPCGPSSGLMRVKVYEQDDVVNTTKPFQSDDCLLYQSPGFPVNRIHSLEVENIDGRTVAVTRVEFIRLITMENSHSVRNAGMIVGISVGSALLIAILILVYSTRSRKARQKFGNFWKLLCS</sequence>
<keyword evidence="1" id="KW-1133">Transmembrane helix</keyword>
<organism evidence="2 3">
    <name type="scientific">Rhizoctonia solani</name>
    <dbReference type="NCBI Taxonomy" id="456999"/>
    <lineage>
        <taxon>Eukaryota</taxon>
        <taxon>Fungi</taxon>
        <taxon>Dikarya</taxon>
        <taxon>Basidiomycota</taxon>
        <taxon>Agaricomycotina</taxon>
        <taxon>Agaricomycetes</taxon>
        <taxon>Cantharellales</taxon>
        <taxon>Ceratobasidiaceae</taxon>
        <taxon>Rhizoctonia</taxon>
    </lineage>
</organism>
<dbReference type="AlphaFoldDB" id="A0A8H3GSW2"/>
<feature type="transmembrane region" description="Helical" evidence="1">
    <location>
        <begin position="278"/>
        <end position="299"/>
    </location>
</feature>
<evidence type="ECO:0000313" key="2">
    <source>
        <dbReference type="EMBL" id="CAE6464376.1"/>
    </source>
</evidence>
<proteinExistence type="predicted"/>
<dbReference type="Proteomes" id="UP000663888">
    <property type="component" value="Unassembled WGS sequence"/>
</dbReference>
<dbReference type="Gene3D" id="2.60.120.260">
    <property type="entry name" value="Galactose-binding domain-like"/>
    <property type="match status" value="1"/>
</dbReference>
<protein>
    <submittedName>
        <fullName evidence="2">Uncharacterized protein</fullName>
    </submittedName>
</protein>
<evidence type="ECO:0000256" key="1">
    <source>
        <dbReference type="SAM" id="Phobius"/>
    </source>
</evidence>
<comment type="caution">
    <text evidence="2">The sequence shown here is derived from an EMBL/GenBank/DDBJ whole genome shotgun (WGS) entry which is preliminary data.</text>
</comment>
<keyword evidence="1" id="KW-0812">Transmembrane</keyword>
<reference evidence="2" key="1">
    <citation type="submission" date="2021-01" db="EMBL/GenBank/DDBJ databases">
        <authorList>
            <person name="Kaushik A."/>
        </authorList>
    </citation>
    <scope>NUCLEOTIDE SEQUENCE</scope>
    <source>
        <strain evidence="2">AG4-R118</strain>
    </source>
</reference>
<evidence type="ECO:0000313" key="3">
    <source>
        <dbReference type="Proteomes" id="UP000663888"/>
    </source>
</evidence>